<sequence length="123" mass="13287">MDEKVGAQVSSLDHAPDYAYSHFMNQSTGWADNFVLAMAPIDIVTVVVSAIKVSGPSWLKAIIGRARENLAVPDAELMSSTSKEVCELWNGQEIVRCMGSAPVKEFTCLLPKDMDTSGKKPGV</sequence>
<organism evidence="1 2">
    <name type="scientific">Neonectria magnoliae</name>
    <dbReference type="NCBI Taxonomy" id="2732573"/>
    <lineage>
        <taxon>Eukaryota</taxon>
        <taxon>Fungi</taxon>
        <taxon>Dikarya</taxon>
        <taxon>Ascomycota</taxon>
        <taxon>Pezizomycotina</taxon>
        <taxon>Sordariomycetes</taxon>
        <taxon>Hypocreomycetidae</taxon>
        <taxon>Hypocreales</taxon>
        <taxon>Nectriaceae</taxon>
        <taxon>Neonectria</taxon>
    </lineage>
</organism>
<evidence type="ECO:0000313" key="1">
    <source>
        <dbReference type="EMBL" id="KAK7430920.1"/>
    </source>
</evidence>
<accession>A0ABR1IBF6</accession>
<dbReference type="EMBL" id="JAZAVK010000015">
    <property type="protein sequence ID" value="KAK7430920.1"/>
    <property type="molecule type" value="Genomic_DNA"/>
</dbReference>
<dbReference type="Proteomes" id="UP001498421">
    <property type="component" value="Unassembled WGS sequence"/>
</dbReference>
<keyword evidence="2" id="KW-1185">Reference proteome</keyword>
<gene>
    <name evidence="1" type="ORF">QQZ08_002448</name>
</gene>
<reference evidence="1 2" key="1">
    <citation type="journal article" date="2025" name="Microbiol. Resour. Announc.">
        <title>Draft genome sequences for Neonectria magnoliae and Neonectria punicea, canker pathogens of Liriodendron tulipifera and Acer saccharum in West Virginia.</title>
        <authorList>
            <person name="Petronek H.M."/>
            <person name="Kasson M.T."/>
            <person name="Metheny A.M."/>
            <person name="Stauder C.M."/>
            <person name="Lovett B."/>
            <person name="Lynch S.C."/>
            <person name="Garnas J.R."/>
            <person name="Kasson L.R."/>
            <person name="Stajich J.E."/>
        </authorList>
    </citation>
    <scope>NUCLEOTIDE SEQUENCE [LARGE SCALE GENOMIC DNA]</scope>
    <source>
        <strain evidence="1 2">NRRL 64651</strain>
    </source>
</reference>
<name>A0ABR1IBF6_9HYPO</name>
<evidence type="ECO:0000313" key="2">
    <source>
        <dbReference type="Proteomes" id="UP001498421"/>
    </source>
</evidence>
<proteinExistence type="predicted"/>
<comment type="caution">
    <text evidence="1">The sequence shown here is derived from an EMBL/GenBank/DDBJ whole genome shotgun (WGS) entry which is preliminary data.</text>
</comment>
<protein>
    <submittedName>
        <fullName evidence="1">Uncharacterized protein</fullName>
    </submittedName>
</protein>